<comment type="similarity">
    <text evidence="1">Belongs to the ETF beta-subunit/FixA family.</text>
</comment>
<comment type="caution">
    <text evidence="8">The sequence shown here is derived from an EMBL/GenBank/DDBJ whole genome shotgun (WGS) entry which is preliminary data.</text>
</comment>
<dbReference type="EMBL" id="MELK01000034">
    <property type="protein sequence ID" value="OFW57352.1"/>
    <property type="molecule type" value="Genomic_DNA"/>
</dbReference>
<evidence type="ECO:0000256" key="4">
    <source>
        <dbReference type="ARBA" id="ARBA00022448"/>
    </source>
</evidence>
<protein>
    <recommendedName>
        <fullName evidence="3">Electron transfer flavoprotein subunit beta</fullName>
    </recommendedName>
</protein>
<dbReference type="Proteomes" id="UP000177876">
    <property type="component" value="Unassembled WGS sequence"/>
</dbReference>
<dbReference type="InterPro" id="IPR014729">
    <property type="entry name" value="Rossmann-like_a/b/a_fold"/>
</dbReference>
<dbReference type="InterPro" id="IPR014730">
    <property type="entry name" value="ETF_a/b_N"/>
</dbReference>
<dbReference type="PANTHER" id="PTHR21294">
    <property type="entry name" value="ELECTRON TRANSFER FLAVOPROTEIN BETA-SUBUNIT"/>
    <property type="match status" value="1"/>
</dbReference>
<organism evidence="8 9">
    <name type="scientific">Candidatus Solincola sediminis</name>
    <dbReference type="NCBI Taxonomy" id="1797199"/>
    <lineage>
        <taxon>Bacteria</taxon>
        <taxon>Bacillati</taxon>
        <taxon>Actinomycetota</taxon>
        <taxon>Candidatus Geothermincolia</taxon>
        <taxon>Candidatus Geothermincolales</taxon>
        <taxon>Candidatus Geothermincolaceae</taxon>
        <taxon>Candidatus Solincola</taxon>
    </lineage>
</organism>
<evidence type="ECO:0000313" key="8">
    <source>
        <dbReference type="EMBL" id="OFW57352.1"/>
    </source>
</evidence>
<dbReference type="CDD" id="cd01714">
    <property type="entry name" value="ETF_beta"/>
    <property type="match status" value="1"/>
</dbReference>
<keyword evidence="5" id="KW-0249">Electron transport</keyword>
<feature type="domain" description="Electron transfer flavoprotein alpha/beta-subunit N-terminal" evidence="7">
    <location>
        <begin position="24"/>
        <end position="216"/>
    </location>
</feature>
<name>A0A1F2WKI5_9ACTN</name>
<dbReference type="Pfam" id="PF01012">
    <property type="entry name" value="ETF"/>
    <property type="match status" value="1"/>
</dbReference>
<dbReference type="PIRSF" id="PIRSF000090">
    <property type="entry name" value="Beta-ETF"/>
    <property type="match status" value="1"/>
</dbReference>
<dbReference type="AlphaFoldDB" id="A0A1F2WKI5"/>
<accession>A0A1F2WKI5</accession>
<sequence length="264" mass="27799">MNMVVCVKRVPDTSESEVHIDGSGKGIDTSRLSFGINECDNYAVEEAIQKKEALGGNVTVISLGDKQSDEVIRMALAKGGDDAIRLEDEAFAGSDAVAVAKALAAAVKDVEWDIVFTGALTDDDGYAAVPVALGEILGVPFATYVKKLEVMDDGKKVKVGRELEGGLMEMVEMTTPCVLGIQTGINEPRYASFKGIKQAARKEITIKSASDLGLDASDCGEAGSWAALEQFTPPVVGEMAEILEGEPDETAGKLAGILKEKGLV</sequence>
<dbReference type="InterPro" id="IPR033948">
    <property type="entry name" value="ETF_beta_N"/>
</dbReference>
<dbReference type="SMART" id="SM00893">
    <property type="entry name" value="ETF"/>
    <property type="match status" value="1"/>
</dbReference>
<dbReference type="SUPFAM" id="SSF52402">
    <property type="entry name" value="Adenine nucleotide alpha hydrolases-like"/>
    <property type="match status" value="1"/>
</dbReference>
<evidence type="ECO:0000313" key="9">
    <source>
        <dbReference type="Proteomes" id="UP000177876"/>
    </source>
</evidence>
<evidence type="ECO:0000256" key="2">
    <source>
        <dbReference type="ARBA" id="ARBA00011355"/>
    </source>
</evidence>
<evidence type="ECO:0000259" key="7">
    <source>
        <dbReference type="SMART" id="SM00893"/>
    </source>
</evidence>
<dbReference type="PANTHER" id="PTHR21294:SF8">
    <property type="entry name" value="ELECTRON TRANSFER FLAVOPROTEIN SUBUNIT BETA"/>
    <property type="match status" value="1"/>
</dbReference>
<dbReference type="GO" id="GO:0009055">
    <property type="term" value="F:electron transfer activity"/>
    <property type="evidence" value="ECO:0007669"/>
    <property type="project" value="InterPro"/>
</dbReference>
<dbReference type="STRING" id="1797197.A2Y75_06200"/>
<gene>
    <name evidence="8" type="ORF">A2Y75_06200</name>
</gene>
<evidence type="ECO:0000256" key="3">
    <source>
        <dbReference type="ARBA" id="ARBA00016797"/>
    </source>
</evidence>
<comment type="function">
    <text evidence="6">The electron transfer flavoprotein serves as a specific electron acceptor for other dehydrogenases. It transfers the electrons to the main respiratory chain via ETF-ubiquinone oxidoreductase (ETF dehydrogenase).</text>
</comment>
<evidence type="ECO:0000256" key="6">
    <source>
        <dbReference type="ARBA" id="ARBA00025649"/>
    </source>
</evidence>
<reference evidence="8 9" key="1">
    <citation type="journal article" date="2016" name="Nat. Commun.">
        <title>Thousands of microbial genomes shed light on interconnected biogeochemical processes in an aquifer system.</title>
        <authorList>
            <person name="Anantharaman K."/>
            <person name="Brown C.T."/>
            <person name="Hug L.A."/>
            <person name="Sharon I."/>
            <person name="Castelle C.J."/>
            <person name="Probst A.J."/>
            <person name="Thomas B.C."/>
            <person name="Singh A."/>
            <person name="Wilkins M.J."/>
            <person name="Karaoz U."/>
            <person name="Brodie E.L."/>
            <person name="Williams K.H."/>
            <person name="Hubbard S.S."/>
            <person name="Banfield J.F."/>
        </authorList>
    </citation>
    <scope>NUCLEOTIDE SEQUENCE [LARGE SCALE GENOMIC DNA]</scope>
</reference>
<comment type="subunit">
    <text evidence="2">Heterodimer of an alpha and a beta subunit.</text>
</comment>
<keyword evidence="4" id="KW-0813">Transport</keyword>
<evidence type="ECO:0000256" key="1">
    <source>
        <dbReference type="ARBA" id="ARBA00007557"/>
    </source>
</evidence>
<proteinExistence type="inferred from homology"/>
<dbReference type="InterPro" id="IPR012255">
    <property type="entry name" value="ETF_b"/>
</dbReference>
<dbReference type="Gene3D" id="3.40.50.620">
    <property type="entry name" value="HUPs"/>
    <property type="match status" value="1"/>
</dbReference>
<evidence type="ECO:0000256" key="5">
    <source>
        <dbReference type="ARBA" id="ARBA00022982"/>
    </source>
</evidence>